<dbReference type="AlphaFoldDB" id="A0A9P5YEU1"/>
<dbReference type="EMBL" id="MU150236">
    <property type="protein sequence ID" value="KAF9467562.1"/>
    <property type="molecule type" value="Genomic_DNA"/>
</dbReference>
<accession>A0A9P5YEU1</accession>
<name>A0A9P5YEU1_9AGAR</name>
<reference evidence="1" key="1">
    <citation type="submission" date="2020-11" db="EMBL/GenBank/DDBJ databases">
        <authorList>
            <consortium name="DOE Joint Genome Institute"/>
            <person name="Ahrendt S."/>
            <person name="Riley R."/>
            <person name="Andreopoulos W."/>
            <person name="Labutti K."/>
            <person name="Pangilinan J."/>
            <person name="Ruiz-Duenas F.J."/>
            <person name="Barrasa J.M."/>
            <person name="Sanchez-Garcia M."/>
            <person name="Camarero S."/>
            <person name="Miyauchi S."/>
            <person name="Serrano A."/>
            <person name="Linde D."/>
            <person name="Babiker R."/>
            <person name="Drula E."/>
            <person name="Ayuso-Fernandez I."/>
            <person name="Pacheco R."/>
            <person name="Padilla G."/>
            <person name="Ferreira P."/>
            <person name="Barriuso J."/>
            <person name="Kellner H."/>
            <person name="Castanera R."/>
            <person name="Alfaro M."/>
            <person name="Ramirez L."/>
            <person name="Pisabarro A.G."/>
            <person name="Kuo A."/>
            <person name="Tritt A."/>
            <person name="Lipzen A."/>
            <person name="He G."/>
            <person name="Yan M."/>
            <person name="Ng V."/>
            <person name="Cullen D."/>
            <person name="Martin F."/>
            <person name="Rosso M.-N."/>
            <person name="Henrissat B."/>
            <person name="Hibbett D."/>
            <person name="Martinez A.T."/>
            <person name="Grigoriev I.V."/>
        </authorList>
    </citation>
    <scope>NUCLEOTIDE SEQUENCE</scope>
    <source>
        <strain evidence="1">CBS 247.69</strain>
    </source>
</reference>
<dbReference type="Proteomes" id="UP000807353">
    <property type="component" value="Unassembled WGS sequence"/>
</dbReference>
<comment type="caution">
    <text evidence="1">The sequence shown here is derived from an EMBL/GenBank/DDBJ whole genome shotgun (WGS) entry which is preliminary data.</text>
</comment>
<organism evidence="1 2">
    <name type="scientific">Collybia nuda</name>
    <dbReference type="NCBI Taxonomy" id="64659"/>
    <lineage>
        <taxon>Eukaryota</taxon>
        <taxon>Fungi</taxon>
        <taxon>Dikarya</taxon>
        <taxon>Basidiomycota</taxon>
        <taxon>Agaricomycotina</taxon>
        <taxon>Agaricomycetes</taxon>
        <taxon>Agaricomycetidae</taxon>
        <taxon>Agaricales</taxon>
        <taxon>Tricholomatineae</taxon>
        <taxon>Clitocybaceae</taxon>
        <taxon>Collybia</taxon>
    </lineage>
</organism>
<evidence type="ECO:0000313" key="1">
    <source>
        <dbReference type="EMBL" id="KAF9467562.1"/>
    </source>
</evidence>
<evidence type="ECO:0000313" key="2">
    <source>
        <dbReference type="Proteomes" id="UP000807353"/>
    </source>
</evidence>
<keyword evidence="2" id="KW-1185">Reference proteome</keyword>
<protein>
    <submittedName>
        <fullName evidence="1">Uncharacterized protein</fullName>
    </submittedName>
</protein>
<gene>
    <name evidence="1" type="ORF">BDZ94DRAFT_1248418</name>
</gene>
<proteinExistence type="predicted"/>
<sequence>MTLNPLPFEGDPKYVNHLLEKIMFPFIRRLQVASISLNCLGLSRLLNLPLDSFENLQKISIWVQDWDDLYLRDAPTSVFMGAPNLCEIYFSDPVQFRFKLVFP</sequence>